<evidence type="ECO:0000256" key="13">
    <source>
        <dbReference type="SAM" id="Phobius"/>
    </source>
</evidence>
<accession>A0A8X6KY23</accession>
<evidence type="ECO:0000313" key="15">
    <source>
        <dbReference type="Proteomes" id="UP000887116"/>
    </source>
</evidence>
<sequence length="481" mass="55961">MEDYNWTYIGIMGVNPNKKRDNKFSKVNPLQNKTSFQNKKPTFGINYSNYQSFSSYLKRILKTSLITSFPEIAANYPTVVNVFVTNPYEIEQPSVTICNFNRKRRSFICSLEGNQCSFSDKEQFCKIYPQYCPGNDPKKAFTGMPYLTDLMDVEFDWDFTYGESHNETMIDRCEMKVEAKHWPCNKNYMRVPVVDVKGDPNYCFAIESLVGQAEAEDKLYPNTFIIDLDLNTQAEEYVMSSVPVMIQTKIHDRRALVNPFSDGFSLEGGMQYTAYVSMQTQELLPAPYDTDCLDYLETWKENNGTGVLNHLTCVEHCQLTKLLEMGECIDKSVNYPHESQLCRKNDRTLTSEIVKNCTLECKDPCYDELYEVRYVNIGNMEHLCRKDDKWCMKSRIKLSIVFNKFRLTRYVYQPKFASVEMFSYIGGYMGMWLGLSLISLFDLFETICYLFFYPVGRMSVKRKARSVKPEPVKNAFLGTMY</sequence>
<evidence type="ECO:0000256" key="5">
    <source>
        <dbReference type="ARBA" id="ARBA00022692"/>
    </source>
</evidence>
<name>A0A8X6KY23_TRICU</name>
<dbReference type="AlphaFoldDB" id="A0A8X6KY23"/>
<keyword evidence="10 12" id="KW-0739">Sodium transport</keyword>
<keyword evidence="8 12" id="KW-0406">Ion transport</keyword>
<dbReference type="EMBL" id="BMAO01033616">
    <property type="protein sequence ID" value="GFQ90710.1"/>
    <property type="molecule type" value="Genomic_DNA"/>
</dbReference>
<evidence type="ECO:0000256" key="1">
    <source>
        <dbReference type="ARBA" id="ARBA00004141"/>
    </source>
</evidence>
<dbReference type="PANTHER" id="PTHR11690:SF248">
    <property type="entry name" value="PICKPOCKET 17, ISOFORM A"/>
    <property type="match status" value="1"/>
</dbReference>
<dbReference type="GO" id="GO:0015280">
    <property type="term" value="F:ligand-gated sodium channel activity"/>
    <property type="evidence" value="ECO:0007669"/>
    <property type="project" value="TreeGrafter"/>
</dbReference>
<comment type="subcellular location">
    <subcellularLocation>
        <location evidence="1">Membrane</location>
        <topology evidence="1">Multi-pass membrane protein</topology>
    </subcellularLocation>
</comment>
<feature type="transmembrane region" description="Helical" evidence="13">
    <location>
        <begin position="431"/>
        <end position="455"/>
    </location>
</feature>
<evidence type="ECO:0000256" key="10">
    <source>
        <dbReference type="ARBA" id="ARBA00023201"/>
    </source>
</evidence>
<evidence type="ECO:0000256" key="12">
    <source>
        <dbReference type="RuleBase" id="RU000679"/>
    </source>
</evidence>
<dbReference type="Pfam" id="PF00858">
    <property type="entry name" value="ASC"/>
    <property type="match status" value="1"/>
</dbReference>
<keyword evidence="3 12" id="KW-0813">Transport</keyword>
<comment type="similarity">
    <text evidence="2 12">Belongs to the amiloride-sensitive sodium channel (TC 1.A.6) family.</text>
</comment>
<dbReference type="Proteomes" id="UP000887116">
    <property type="component" value="Unassembled WGS sequence"/>
</dbReference>
<proteinExistence type="inferred from homology"/>
<keyword evidence="11 12" id="KW-0407">Ion channel</keyword>
<evidence type="ECO:0000256" key="4">
    <source>
        <dbReference type="ARBA" id="ARBA00022461"/>
    </source>
</evidence>
<organism evidence="14 15">
    <name type="scientific">Trichonephila clavata</name>
    <name type="common">Joro spider</name>
    <name type="synonym">Nephila clavata</name>
    <dbReference type="NCBI Taxonomy" id="2740835"/>
    <lineage>
        <taxon>Eukaryota</taxon>
        <taxon>Metazoa</taxon>
        <taxon>Ecdysozoa</taxon>
        <taxon>Arthropoda</taxon>
        <taxon>Chelicerata</taxon>
        <taxon>Arachnida</taxon>
        <taxon>Araneae</taxon>
        <taxon>Araneomorphae</taxon>
        <taxon>Entelegynae</taxon>
        <taxon>Araneoidea</taxon>
        <taxon>Nephilidae</taxon>
        <taxon>Trichonephila</taxon>
    </lineage>
</organism>
<comment type="caution">
    <text evidence="14">The sequence shown here is derived from an EMBL/GenBank/DDBJ whole genome shotgun (WGS) entry which is preliminary data.</text>
</comment>
<keyword evidence="9 13" id="KW-0472">Membrane</keyword>
<keyword evidence="15" id="KW-1185">Reference proteome</keyword>
<dbReference type="InterPro" id="IPR001873">
    <property type="entry name" value="ENaC"/>
</dbReference>
<evidence type="ECO:0000313" key="14">
    <source>
        <dbReference type="EMBL" id="GFQ90710.1"/>
    </source>
</evidence>
<reference evidence="14" key="1">
    <citation type="submission" date="2020-07" db="EMBL/GenBank/DDBJ databases">
        <title>Multicomponent nature underlies the extraordinary mechanical properties of spider dragline silk.</title>
        <authorList>
            <person name="Kono N."/>
            <person name="Nakamura H."/>
            <person name="Mori M."/>
            <person name="Yoshida Y."/>
            <person name="Ohtoshi R."/>
            <person name="Malay A.D."/>
            <person name="Moran D.A.P."/>
            <person name="Tomita M."/>
            <person name="Numata K."/>
            <person name="Arakawa K."/>
        </authorList>
    </citation>
    <scope>NUCLEOTIDE SEQUENCE</scope>
</reference>
<dbReference type="OrthoDB" id="6425182at2759"/>
<evidence type="ECO:0000256" key="7">
    <source>
        <dbReference type="ARBA" id="ARBA00023053"/>
    </source>
</evidence>
<dbReference type="Gene3D" id="1.10.287.770">
    <property type="entry name" value="YojJ-like"/>
    <property type="match status" value="1"/>
</dbReference>
<evidence type="ECO:0000256" key="2">
    <source>
        <dbReference type="ARBA" id="ARBA00007193"/>
    </source>
</evidence>
<gene>
    <name evidence="14" type="primary">AVEN_134275_1</name>
    <name evidence="14" type="ORF">TNCT_695631</name>
</gene>
<keyword evidence="6 13" id="KW-1133">Transmembrane helix</keyword>
<protein>
    <submittedName>
        <fullName evidence="14">Uncharacterized protein</fullName>
    </submittedName>
</protein>
<keyword evidence="4 12" id="KW-0894">Sodium channel</keyword>
<dbReference type="PANTHER" id="PTHR11690">
    <property type="entry name" value="AMILORIDE-SENSITIVE SODIUM CHANNEL-RELATED"/>
    <property type="match status" value="1"/>
</dbReference>
<keyword evidence="5 12" id="KW-0812">Transmembrane</keyword>
<keyword evidence="7" id="KW-0915">Sodium</keyword>
<evidence type="ECO:0000256" key="6">
    <source>
        <dbReference type="ARBA" id="ARBA00022989"/>
    </source>
</evidence>
<evidence type="ECO:0000256" key="11">
    <source>
        <dbReference type="ARBA" id="ARBA00023303"/>
    </source>
</evidence>
<dbReference type="GO" id="GO:0005886">
    <property type="term" value="C:plasma membrane"/>
    <property type="evidence" value="ECO:0007669"/>
    <property type="project" value="TreeGrafter"/>
</dbReference>
<evidence type="ECO:0000256" key="9">
    <source>
        <dbReference type="ARBA" id="ARBA00023136"/>
    </source>
</evidence>
<evidence type="ECO:0000256" key="8">
    <source>
        <dbReference type="ARBA" id="ARBA00023065"/>
    </source>
</evidence>
<evidence type="ECO:0000256" key="3">
    <source>
        <dbReference type="ARBA" id="ARBA00022448"/>
    </source>
</evidence>